<name>A0A841H3F1_9BACT</name>
<evidence type="ECO:0000256" key="1">
    <source>
        <dbReference type="SAM" id="MobiDB-lite"/>
    </source>
</evidence>
<dbReference type="GO" id="GO:0008168">
    <property type="term" value="F:methyltransferase activity"/>
    <property type="evidence" value="ECO:0007669"/>
    <property type="project" value="UniProtKB-KW"/>
</dbReference>
<dbReference type="Gene3D" id="3.40.50.150">
    <property type="entry name" value="Vaccinia Virus protein VP39"/>
    <property type="match status" value="1"/>
</dbReference>
<keyword evidence="3" id="KW-0808">Transferase</keyword>
<comment type="caution">
    <text evidence="3">The sequence shown here is derived from an EMBL/GenBank/DDBJ whole genome shotgun (WGS) entry which is preliminary data.</text>
</comment>
<feature type="domain" description="Methyltransferase" evidence="2">
    <location>
        <begin position="57"/>
        <end position="152"/>
    </location>
</feature>
<sequence length="284" mass="31281">MAPSSPEQVPLPPSARPGGPSMLDLVRLSRDVVFPPGGEDLYRQIGRLTELTADTEVLDVACGRGTTGLFLAESFGVSGVGVDHDPVLVQQAERRGRESRAAGRFTFETASLDDLPFKDASFDVVIGEIGLAALADPARAVAELARVTRPYGCVVLVQLIWTGNVDPNRREILVRHLGARPMILVEWKQLLRDAGVVELVVEDWSDSPSPFRPSGAGPFPDFSEIFTLRERLAILRRAYRRWGWGGVKGAVIREREVHRLLTRERVLGLSMIKGTRWPTDRTAP</sequence>
<feature type="region of interest" description="Disordered" evidence="1">
    <location>
        <begin position="1"/>
        <end position="21"/>
    </location>
</feature>
<organism evidence="3 4">
    <name type="scientific">Longimicrobium terrae</name>
    <dbReference type="NCBI Taxonomy" id="1639882"/>
    <lineage>
        <taxon>Bacteria</taxon>
        <taxon>Pseudomonadati</taxon>
        <taxon>Gemmatimonadota</taxon>
        <taxon>Longimicrobiia</taxon>
        <taxon>Longimicrobiales</taxon>
        <taxon>Longimicrobiaceae</taxon>
        <taxon>Longimicrobium</taxon>
    </lineage>
</organism>
<dbReference type="AlphaFoldDB" id="A0A841H3F1"/>
<dbReference type="InterPro" id="IPR041698">
    <property type="entry name" value="Methyltransf_25"/>
</dbReference>
<dbReference type="PANTHER" id="PTHR43591:SF24">
    <property type="entry name" value="2-METHOXY-6-POLYPRENYL-1,4-BENZOQUINOL METHYLASE, MITOCHONDRIAL"/>
    <property type="match status" value="1"/>
</dbReference>
<evidence type="ECO:0000259" key="2">
    <source>
        <dbReference type="Pfam" id="PF13649"/>
    </source>
</evidence>
<dbReference type="EMBL" id="JACHIA010000017">
    <property type="protein sequence ID" value="MBB6072725.1"/>
    <property type="molecule type" value="Genomic_DNA"/>
</dbReference>
<dbReference type="CDD" id="cd02440">
    <property type="entry name" value="AdoMet_MTases"/>
    <property type="match status" value="1"/>
</dbReference>
<dbReference type="PANTHER" id="PTHR43591">
    <property type="entry name" value="METHYLTRANSFERASE"/>
    <property type="match status" value="1"/>
</dbReference>
<keyword evidence="3" id="KW-0489">Methyltransferase</keyword>
<dbReference type="SUPFAM" id="SSF53335">
    <property type="entry name" value="S-adenosyl-L-methionine-dependent methyltransferases"/>
    <property type="match status" value="1"/>
</dbReference>
<evidence type="ECO:0000313" key="3">
    <source>
        <dbReference type="EMBL" id="MBB6072725.1"/>
    </source>
</evidence>
<reference evidence="3 4" key="1">
    <citation type="submission" date="2020-08" db="EMBL/GenBank/DDBJ databases">
        <title>Genomic Encyclopedia of Type Strains, Phase IV (KMG-IV): sequencing the most valuable type-strain genomes for metagenomic binning, comparative biology and taxonomic classification.</title>
        <authorList>
            <person name="Goeker M."/>
        </authorList>
    </citation>
    <scope>NUCLEOTIDE SEQUENCE [LARGE SCALE GENOMIC DNA]</scope>
    <source>
        <strain evidence="3 4">DSM 29007</strain>
    </source>
</reference>
<evidence type="ECO:0000313" key="4">
    <source>
        <dbReference type="Proteomes" id="UP000582837"/>
    </source>
</evidence>
<protein>
    <submittedName>
        <fullName evidence="3">SAM-dependent methyltransferase</fullName>
    </submittedName>
</protein>
<dbReference type="RefSeq" id="WP_170038789.1">
    <property type="nucleotide sequence ID" value="NZ_JABDTL010000002.1"/>
</dbReference>
<proteinExistence type="predicted"/>
<dbReference type="InterPro" id="IPR029063">
    <property type="entry name" value="SAM-dependent_MTases_sf"/>
</dbReference>
<dbReference type="GO" id="GO:0032259">
    <property type="term" value="P:methylation"/>
    <property type="evidence" value="ECO:0007669"/>
    <property type="project" value="UniProtKB-KW"/>
</dbReference>
<accession>A0A841H3F1</accession>
<keyword evidence="4" id="KW-1185">Reference proteome</keyword>
<dbReference type="Pfam" id="PF13649">
    <property type="entry name" value="Methyltransf_25"/>
    <property type="match status" value="1"/>
</dbReference>
<gene>
    <name evidence="3" type="ORF">HNQ61_004388</name>
</gene>
<dbReference type="Proteomes" id="UP000582837">
    <property type="component" value="Unassembled WGS sequence"/>
</dbReference>